<dbReference type="OrthoDB" id="274143at2"/>
<protein>
    <submittedName>
        <fullName evidence="6">Hemolysin protein</fullName>
    </submittedName>
</protein>
<evidence type="ECO:0000313" key="6">
    <source>
        <dbReference type="EMBL" id="PQO28282.1"/>
    </source>
</evidence>
<evidence type="ECO:0000256" key="4">
    <source>
        <dbReference type="SAM" id="Phobius"/>
    </source>
</evidence>
<feature type="transmembrane region" description="Helical" evidence="4">
    <location>
        <begin position="92"/>
        <end position="114"/>
    </location>
</feature>
<feature type="domain" description="CNNM transmembrane" evidence="5">
    <location>
        <begin position="1"/>
        <end position="187"/>
    </location>
</feature>
<dbReference type="PROSITE" id="PS51846">
    <property type="entry name" value="CNNM"/>
    <property type="match status" value="1"/>
</dbReference>
<dbReference type="Pfam" id="PF01595">
    <property type="entry name" value="CNNM"/>
    <property type="match status" value="1"/>
</dbReference>
<organism evidence="6 7">
    <name type="scientific">Blastopirellula marina</name>
    <dbReference type="NCBI Taxonomy" id="124"/>
    <lineage>
        <taxon>Bacteria</taxon>
        <taxon>Pseudomonadati</taxon>
        <taxon>Planctomycetota</taxon>
        <taxon>Planctomycetia</taxon>
        <taxon>Pirellulales</taxon>
        <taxon>Pirellulaceae</taxon>
        <taxon>Blastopirellula</taxon>
    </lineage>
</organism>
<comment type="caution">
    <text evidence="6">The sequence shown here is derived from an EMBL/GenBank/DDBJ whole genome shotgun (WGS) entry which is preliminary data.</text>
</comment>
<dbReference type="InterPro" id="IPR002550">
    <property type="entry name" value="CNNM"/>
</dbReference>
<dbReference type="SUPFAM" id="SSF54631">
    <property type="entry name" value="CBS-domain pair"/>
    <property type="match status" value="1"/>
</dbReference>
<dbReference type="EMBL" id="PUIB01000025">
    <property type="protein sequence ID" value="PQO28282.1"/>
    <property type="molecule type" value="Genomic_DNA"/>
</dbReference>
<dbReference type="Proteomes" id="UP000239388">
    <property type="component" value="Unassembled WGS sequence"/>
</dbReference>
<keyword evidence="3 4" id="KW-0812">Transmembrane</keyword>
<dbReference type="PANTHER" id="PTHR22777:SF17">
    <property type="entry name" value="UPF0053 PROTEIN SLL0260"/>
    <property type="match status" value="1"/>
</dbReference>
<name>A0A2S8F7Z2_9BACT</name>
<evidence type="ECO:0000256" key="1">
    <source>
        <dbReference type="ARBA" id="ARBA00022737"/>
    </source>
</evidence>
<gene>
    <name evidence="6" type="ORF">C5Y98_25640</name>
</gene>
<evidence type="ECO:0000259" key="5">
    <source>
        <dbReference type="PROSITE" id="PS51846"/>
    </source>
</evidence>
<dbReference type="Gene3D" id="3.10.580.10">
    <property type="entry name" value="CBS-domain"/>
    <property type="match status" value="1"/>
</dbReference>
<keyword evidence="2" id="KW-0129">CBS domain</keyword>
<dbReference type="RefSeq" id="WP_105358706.1">
    <property type="nucleotide sequence ID" value="NZ_PUIB01000025.1"/>
</dbReference>
<proteinExistence type="predicted"/>
<keyword evidence="1" id="KW-0677">Repeat</keyword>
<feature type="transmembrane region" description="Helical" evidence="4">
    <location>
        <begin position="126"/>
        <end position="146"/>
    </location>
</feature>
<sequence>MLTVTLIFTIGVLLSAFFSGSETGFYRVTRVRLVLDGLGGDRLSRFLLFLTNHPALFVATTLIGNNVANYMVSLAIVLFSHEYFPESSTAEMALPLVMAPFLFVYGELLPKYFFYRAPNLLLRRTGWFFFLFTVLFAPCAALLWLLGRALQQLLGESPETVRLALARTELEDFLEEGGEFGILNRAQRRVAQGVFGVANRRVTSIATPIARVWTAKIGSKVNNILRVAKRKQLSVIPIVQQEGKGTVPIGYIRVCDLYMGDGEEILNYHPLPEIGANDSCISALTRLQSTGELMAKVVSRTGVAVGIVTMQQLQRSILDAKKQPA</sequence>
<dbReference type="InterPro" id="IPR046342">
    <property type="entry name" value="CBS_dom_sf"/>
</dbReference>
<dbReference type="AlphaFoldDB" id="A0A2S8F7Z2"/>
<evidence type="ECO:0000256" key="2">
    <source>
        <dbReference type="ARBA" id="ARBA00023122"/>
    </source>
</evidence>
<feature type="transmembrane region" description="Helical" evidence="4">
    <location>
        <begin position="55"/>
        <end position="80"/>
    </location>
</feature>
<dbReference type="GO" id="GO:0005886">
    <property type="term" value="C:plasma membrane"/>
    <property type="evidence" value="ECO:0007669"/>
    <property type="project" value="TreeGrafter"/>
</dbReference>
<accession>A0A2S8F7Z2</accession>
<reference evidence="6 7" key="1">
    <citation type="submission" date="2018-02" db="EMBL/GenBank/DDBJ databases">
        <title>Comparative genomes isolates from brazilian mangrove.</title>
        <authorList>
            <person name="Araujo J.E."/>
            <person name="Taketani R.G."/>
            <person name="Silva M.C.P."/>
            <person name="Loureco M.V."/>
            <person name="Andreote F.D."/>
        </authorList>
    </citation>
    <scope>NUCLEOTIDE SEQUENCE [LARGE SCALE GENOMIC DNA]</scope>
    <source>
        <strain evidence="6 7">NAP PRIS-MGV</strain>
    </source>
</reference>
<evidence type="ECO:0000313" key="7">
    <source>
        <dbReference type="Proteomes" id="UP000239388"/>
    </source>
</evidence>
<evidence type="ECO:0000256" key="3">
    <source>
        <dbReference type="PROSITE-ProRule" id="PRU01193"/>
    </source>
</evidence>
<keyword evidence="3 4" id="KW-1133">Transmembrane helix</keyword>
<dbReference type="PANTHER" id="PTHR22777">
    <property type="entry name" value="HEMOLYSIN-RELATED"/>
    <property type="match status" value="1"/>
</dbReference>
<keyword evidence="3 4" id="KW-0472">Membrane</keyword>